<feature type="region of interest" description="Disordered" evidence="6">
    <location>
        <begin position="429"/>
        <end position="498"/>
    </location>
</feature>
<dbReference type="GO" id="GO:0070139">
    <property type="term" value="F:SUMO-specific endopeptidase activity"/>
    <property type="evidence" value="ECO:0007669"/>
    <property type="project" value="TreeGrafter"/>
</dbReference>
<feature type="compositionally biased region" description="Polar residues" evidence="6">
    <location>
        <begin position="186"/>
        <end position="206"/>
    </location>
</feature>
<feature type="region of interest" description="Disordered" evidence="6">
    <location>
        <begin position="1"/>
        <end position="374"/>
    </location>
</feature>
<dbReference type="GO" id="GO:0005634">
    <property type="term" value="C:nucleus"/>
    <property type="evidence" value="ECO:0007669"/>
    <property type="project" value="TreeGrafter"/>
</dbReference>
<evidence type="ECO:0000313" key="8">
    <source>
        <dbReference type="EMBL" id="OCF37420.1"/>
    </source>
</evidence>
<feature type="compositionally biased region" description="Low complexity" evidence="6">
    <location>
        <begin position="270"/>
        <end position="279"/>
    </location>
</feature>
<feature type="compositionally biased region" description="Polar residues" evidence="6">
    <location>
        <begin position="63"/>
        <end position="77"/>
    </location>
</feature>
<feature type="region of interest" description="Disordered" evidence="6">
    <location>
        <begin position="784"/>
        <end position="806"/>
    </location>
</feature>
<dbReference type="GO" id="GO:0005737">
    <property type="term" value="C:cytoplasm"/>
    <property type="evidence" value="ECO:0007669"/>
    <property type="project" value="TreeGrafter"/>
</dbReference>
<dbReference type="Pfam" id="PF02902">
    <property type="entry name" value="Peptidase_C48"/>
    <property type="match status" value="1"/>
</dbReference>
<feature type="compositionally biased region" description="Basic and acidic residues" evidence="6">
    <location>
        <begin position="1223"/>
        <end position="1249"/>
    </location>
</feature>
<feature type="region of interest" description="Disordered" evidence="6">
    <location>
        <begin position="1208"/>
        <end position="1388"/>
    </location>
</feature>
<keyword evidence="2" id="KW-0597">Phosphoprotein</keyword>
<dbReference type="OrthoDB" id="442460at2759"/>
<feature type="compositionally biased region" description="Low complexity" evidence="6">
    <location>
        <begin position="212"/>
        <end position="222"/>
    </location>
</feature>
<protein>
    <recommendedName>
        <fullName evidence="7">Ubiquitin-like protease family profile domain-containing protein</fullName>
    </recommendedName>
</protein>
<dbReference type="Gene3D" id="3.40.395.10">
    <property type="entry name" value="Adenoviral Proteinase, Chain A"/>
    <property type="match status" value="1"/>
</dbReference>
<evidence type="ECO:0000256" key="2">
    <source>
        <dbReference type="ARBA" id="ARBA00022553"/>
    </source>
</evidence>
<name>A0A1B9H2C3_9TREE</name>
<feature type="compositionally biased region" description="Low complexity" evidence="6">
    <location>
        <begin position="429"/>
        <end position="440"/>
    </location>
</feature>
<dbReference type="GO" id="GO:0016926">
    <property type="term" value="P:protein desumoylation"/>
    <property type="evidence" value="ECO:0007669"/>
    <property type="project" value="TreeGrafter"/>
</dbReference>
<feature type="region of interest" description="Disordered" evidence="6">
    <location>
        <begin position="1020"/>
        <end position="1053"/>
    </location>
</feature>
<dbReference type="PANTHER" id="PTHR46896:SF3">
    <property type="entry name" value="FI06413P-RELATED"/>
    <property type="match status" value="1"/>
</dbReference>
<feature type="compositionally biased region" description="Basic and acidic residues" evidence="6">
    <location>
        <begin position="332"/>
        <end position="342"/>
    </location>
</feature>
<dbReference type="PANTHER" id="PTHR46896">
    <property type="entry name" value="SENTRIN-SPECIFIC PROTEASE"/>
    <property type="match status" value="1"/>
</dbReference>
<keyword evidence="3" id="KW-0645">Protease</keyword>
<evidence type="ECO:0000256" key="4">
    <source>
        <dbReference type="ARBA" id="ARBA00022786"/>
    </source>
</evidence>
<evidence type="ECO:0000259" key="7">
    <source>
        <dbReference type="PROSITE" id="PS50600"/>
    </source>
</evidence>
<dbReference type="GO" id="GO:0006508">
    <property type="term" value="P:proteolysis"/>
    <property type="evidence" value="ECO:0007669"/>
    <property type="project" value="UniProtKB-KW"/>
</dbReference>
<evidence type="ECO:0000256" key="1">
    <source>
        <dbReference type="ARBA" id="ARBA00005234"/>
    </source>
</evidence>
<feature type="compositionally biased region" description="Basic and acidic residues" evidence="6">
    <location>
        <begin position="245"/>
        <end position="255"/>
    </location>
</feature>
<feature type="compositionally biased region" description="Polar residues" evidence="6">
    <location>
        <begin position="1152"/>
        <end position="1161"/>
    </location>
</feature>
<dbReference type="Proteomes" id="UP000092666">
    <property type="component" value="Unassembled WGS sequence"/>
</dbReference>
<sequence length="1627" mass="177821">MEGYSVHAAPKSQRAQSPEILEVEQATRGAQQNSRLPHGKMKAAKDRLQERNVATRSKRDHTSANSMPFTPGRNTINKGGPSKQQLRDTRGPLLSALPHEPVGYQPARQATLPQPPKPRVALGPSVDRRPPSSFNIHHQPQASSSRLPSASASPPKIPSSPRIELQSDDEDCRPVDPPPDMRRTRGSPTARFNASSPSGPYPTQSQQHHRSASPIKSPSSGSRDTHAPIIRRFSPVHQASTSLSSKDKGKGKETLRQNMLYNEVHDSDSDSNAQQDDIQNPNNMFADELGEDIKVLGPDKPGSRRAHDKVVSRHAQPTDDPPLSEAVRVRRSAKDMKGKDGNVPRPPPAAAKTPARAKKNQDQMTIPSSVPNRNRSADVNRVWITPNHILKCHHVKLERDVLNLVMNSQSLAKWWSIGFEDIGQVSSAVESEQSDSSVEVRATDKPARNGVKSENRPKSKVSAKDKELEDPSQPKLNFPSREAPAQSTSARRRSDRLKGPELLIHPDLTDAEQSSKIKVISQTLAEAGADKNDLMFAYPPTGRADVNVTYGDAQRVESGDFLNDTLLEFGLRHVLRGLEEETRQSVHLFNSFFYDKLSNKAKKAKAGEDTWPAYETVKKWTKGKNIFDKKFVVVPINENYHWYLAVIVNPAGILRRQEEAFTDVDHPPDGVGLETKGTSRSRSSSVQTSPPPFKRADSDLNILDSDREDAKQDPDLSTMTEDPLDCISEQIEGDIITPVVRRLSSASSNVPEVSQGFGDLSLEEEKGQFILTTTMAAVAIQNDHLKQQPEQPARPNNAKKGKPRESDAEIWDSKGAWILTFDSLGGAHKPVANTLNAWLRYEAQDKLKITDEVEQASYWEGRVPTQDNFSDCGLYLVHYTKQLLERPEVVLRFAQIRPYTRFMDGFSAWEDQLKTAWRADETSNMREQWCDTMIGLASEFNAAREVAALDPKQRKTESDDENDAAQEGFVNGSQDDPVAALPASQFQREQQLVPGQDVTTTATEAGTDMMDVDEPARSANEEVPMPGAFPQAGESTAVPEASNRKPKSTSPVNAEQAVMDLAPTSIAPHDAADINSEIGFDPALSDQHVKEADNAMPKPTHKRFPSSDLGSPRLNDSDNEGDLVEVDENYPTAAVNDPLPSSTSPHTPRSSVNLATGTRSLSPEKHPGPSPAATARKLRGPTRLPAGTAEQPISTYEPTQFGQSLARHATASGNHGSPARKAMKLDNEEDSLAKIKEEEKQKHLAEVRHLRPRHRPILGEIRMTPDSSALATTSPPIDNSPSPIDTSQLSPPQIHRPPNSSASFSEPPRSTSSPFAMLSRSGPQASSPIKPRAGDTGQLSAPSLIFSFGQIEHPNPPTLQPVEDGATGDEAASSDSASDEIVVSEKESGFDPRILAAKRTQNHISASDALSATFMDTPKKESAKNSTYAEPIELDGLSEEEQEEIEDQAFVAIGSSPLGPNRHTPVRTETRPTSKPITYSSNSNKKRKLNHSPNGHRTTTGAQYPIFTQSAPASRTSNQPQSSATARFVDQMLQKTGLRIRKRKEGTGWASKTGDGNGSSSDDEDALPVKGKGRGKGKGADRFRSESKATTRSRRSTGGDSGRRDRLGEGSSLNTGKKRDDAIEVSD</sequence>
<feature type="region of interest" description="Disordered" evidence="6">
    <location>
        <begin position="1067"/>
        <end position="1194"/>
    </location>
</feature>
<feature type="compositionally biased region" description="Polar residues" evidence="6">
    <location>
        <begin position="1491"/>
        <end position="1525"/>
    </location>
</feature>
<feature type="compositionally biased region" description="Low complexity" evidence="6">
    <location>
        <begin position="1272"/>
        <end position="1287"/>
    </location>
</feature>
<evidence type="ECO:0000256" key="3">
    <source>
        <dbReference type="ARBA" id="ARBA00022670"/>
    </source>
</evidence>
<reference evidence="9" key="2">
    <citation type="submission" date="2013-12" db="EMBL/GenBank/DDBJ databases">
        <title>Evolution of pathogenesis and genome organization in the Tremellales.</title>
        <authorList>
            <person name="Cuomo C."/>
            <person name="Litvintseva A."/>
            <person name="Heitman J."/>
            <person name="Chen Y."/>
            <person name="Sun S."/>
            <person name="Springer D."/>
            <person name="Dromer F."/>
            <person name="Young S."/>
            <person name="Zeng Q."/>
            <person name="Chapman S."/>
            <person name="Gujja S."/>
            <person name="Saif S."/>
            <person name="Birren B."/>
        </authorList>
    </citation>
    <scope>NUCLEOTIDE SEQUENCE [LARGE SCALE GENOMIC DNA]</scope>
    <source>
        <strain evidence="9">BCC8398</strain>
    </source>
</reference>
<accession>A0A1B9H2C3</accession>
<dbReference type="PROSITE" id="PS50600">
    <property type="entry name" value="ULP_PROTEASE"/>
    <property type="match status" value="1"/>
</dbReference>
<feature type="compositionally biased region" description="Polar residues" evidence="6">
    <location>
        <begin position="1473"/>
        <end position="1483"/>
    </location>
</feature>
<dbReference type="InterPro" id="IPR051947">
    <property type="entry name" value="Sentrin-specific_protease"/>
</dbReference>
<feature type="domain" description="Ubiquitin-like protease family profile" evidence="7">
    <location>
        <begin position="546"/>
        <end position="883"/>
    </location>
</feature>
<organism evidence="8 9">
    <name type="scientific">Kwoniella heveanensis BCC8398</name>
    <dbReference type="NCBI Taxonomy" id="1296120"/>
    <lineage>
        <taxon>Eukaryota</taxon>
        <taxon>Fungi</taxon>
        <taxon>Dikarya</taxon>
        <taxon>Basidiomycota</taxon>
        <taxon>Agaricomycotina</taxon>
        <taxon>Tremellomycetes</taxon>
        <taxon>Tremellales</taxon>
        <taxon>Cryptococcaceae</taxon>
        <taxon>Kwoniella</taxon>
    </lineage>
</organism>
<proteinExistence type="inferred from homology"/>
<feature type="region of interest" description="Disordered" evidence="6">
    <location>
        <begin position="663"/>
        <end position="701"/>
    </location>
</feature>
<dbReference type="InterPro" id="IPR038765">
    <property type="entry name" value="Papain-like_cys_pep_sf"/>
</dbReference>
<feature type="compositionally biased region" description="Polar residues" evidence="6">
    <location>
        <begin position="362"/>
        <end position="374"/>
    </location>
</feature>
<feature type="compositionally biased region" description="Low complexity" evidence="6">
    <location>
        <begin position="142"/>
        <end position="154"/>
    </location>
</feature>
<feature type="region of interest" description="Disordered" evidence="6">
    <location>
        <begin position="950"/>
        <end position="977"/>
    </location>
</feature>
<feature type="compositionally biased region" description="Low complexity" evidence="6">
    <location>
        <begin position="1364"/>
        <end position="1380"/>
    </location>
</feature>
<dbReference type="InterPro" id="IPR003653">
    <property type="entry name" value="Peptidase_C48_C"/>
</dbReference>
<dbReference type="EMBL" id="KV700122">
    <property type="protein sequence ID" value="OCF37420.1"/>
    <property type="molecule type" value="Genomic_DNA"/>
</dbReference>
<dbReference type="STRING" id="1296120.A0A1B9H2C3"/>
<feature type="compositionally biased region" description="Polar residues" evidence="6">
    <location>
        <begin position="1298"/>
        <end position="1314"/>
    </location>
</feature>
<feature type="compositionally biased region" description="Basic and acidic residues" evidence="6">
    <location>
        <begin position="441"/>
        <end position="469"/>
    </location>
</feature>
<dbReference type="SUPFAM" id="SSF54001">
    <property type="entry name" value="Cysteine proteinases"/>
    <property type="match status" value="1"/>
</dbReference>
<keyword evidence="5" id="KW-0378">Hydrolase</keyword>
<feature type="compositionally biased region" description="Acidic residues" evidence="6">
    <location>
        <begin position="1117"/>
        <end position="1128"/>
    </location>
</feature>
<keyword evidence="9" id="KW-1185">Reference proteome</keyword>
<feature type="region of interest" description="Disordered" evidence="6">
    <location>
        <begin position="1451"/>
        <end position="1627"/>
    </location>
</feature>
<feature type="compositionally biased region" description="Basic and acidic residues" evidence="6">
    <location>
        <begin position="1617"/>
        <end position="1627"/>
    </location>
</feature>
<feature type="compositionally biased region" description="Low complexity" evidence="6">
    <location>
        <begin position="1138"/>
        <end position="1151"/>
    </location>
</feature>
<evidence type="ECO:0000256" key="5">
    <source>
        <dbReference type="ARBA" id="ARBA00022801"/>
    </source>
</evidence>
<evidence type="ECO:0000256" key="6">
    <source>
        <dbReference type="SAM" id="MobiDB-lite"/>
    </source>
</evidence>
<reference evidence="8 9" key="1">
    <citation type="submission" date="2013-07" db="EMBL/GenBank/DDBJ databases">
        <title>The Genome Sequence of Cryptococcus heveanensis BCC8398.</title>
        <authorList>
            <consortium name="The Broad Institute Genome Sequencing Platform"/>
            <person name="Cuomo C."/>
            <person name="Litvintseva A."/>
            <person name="Chen Y."/>
            <person name="Heitman J."/>
            <person name="Sun S."/>
            <person name="Springer D."/>
            <person name="Dromer F."/>
            <person name="Young S.K."/>
            <person name="Zeng Q."/>
            <person name="Gargeya S."/>
            <person name="Fitzgerald M."/>
            <person name="Abouelleil A."/>
            <person name="Alvarado L."/>
            <person name="Berlin A.M."/>
            <person name="Chapman S.B."/>
            <person name="Dewar J."/>
            <person name="Goldberg J."/>
            <person name="Griggs A."/>
            <person name="Gujja S."/>
            <person name="Hansen M."/>
            <person name="Howarth C."/>
            <person name="Imamovic A."/>
            <person name="Larimer J."/>
            <person name="McCowan C."/>
            <person name="Murphy C."/>
            <person name="Pearson M."/>
            <person name="Priest M."/>
            <person name="Roberts A."/>
            <person name="Saif S."/>
            <person name="Shea T."/>
            <person name="Sykes S."/>
            <person name="Wortman J."/>
            <person name="Nusbaum C."/>
            <person name="Birren B."/>
        </authorList>
    </citation>
    <scope>NUCLEOTIDE SEQUENCE [LARGE SCALE GENOMIC DNA]</scope>
    <source>
        <strain evidence="8 9">BCC8398</strain>
    </source>
</reference>
<comment type="similarity">
    <text evidence="1">Belongs to the peptidase C48 family.</text>
</comment>
<feature type="compositionally biased region" description="Basic and acidic residues" evidence="6">
    <location>
        <begin position="1578"/>
        <end position="1589"/>
    </location>
</feature>
<keyword evidence="4" id="KW-0833">Ubl conjugation pathway</keyword>
<gene>
    <name evidence="8" type="ORF">I316_00541</name>
</gene>
<feature type="compositionally biased region" description="Polar residues" evidence="6">
    <location>
        <begin position="132"/>
        <end position="141"/>
    </location>
</feature>
<evidence type="ECO:0000313" key="9">
    <source>
        <dbReference type="Proteomes" id="UP000092666"/>
    </source>
</evidence>